<keyword evidence="2" id="KW-0687">Ribonucleoprotein</keyword>
<keyword evidence="2" id="KW-0689">Ribosomal protein</keyword>
<dbReference type="KEGG" id="nur:ATY38_01975"/>
<dbReference type="Gene3D" id="3.40.630.30">
    <property type="match status" value="1"/>
</dbReference>
<dbReference type="GO" id="GO:0016747">
    <property type="term" value="F:acyltransferase activity, transferring groups other than amino-acyl groups"/>
    <property type="evidence" value="ECO:0007669"/>
    <property type="project" value="InterPro"/>
</dbReference>
<dbReference type="Proteomes" id="UP000182882">
    <property type="component" value="Unassembled WGS sequence"/>
</dbReference>
<dbReference type="CDD" id="cd04301">
    <property type="entry name" value="NAT_SF"/>
    <property type="match status" value="1"/>
</dbReference>
<dbReference type="SUPFAM" id="SSF55729">
    <property type="entry name" value="Acyl-CoA N-acyltransferases (Nat)"/>
    <property type="match status" value="1"/>
</dbReference>
<evidence type="ECO:0000313" key="4">
    <source>
        <dbReference type="Proteomes" id="UP000182882"/>
    </source>
</evidence>
<dbReference type="EMBL" id="FNLN01000009">
    <property type="protein sequence ID" value="SDT90592.1"/>
    <property type="molecule type" value="Genomic_DNA"/>
</dbReference>
<reference evidence="2" key="2">
    <citation type="submission" date="2016-10" db="EMBL/GenBank/DDBJ databases">
        <authorList>
            <person name="de Groot N.N."/>
        </authorList>
    </citation>
    <scope>NUCLEOTIDE SEQUENCE [LARGE SCALE GENOMIC DNA]</scope>
    <source>
        <strain evidence="2">Nm10</strain>
    </source>
</reference>
<dbReference type="PROSITE" id="PS51186">
    <property type="entry name" value="GNAT"/>
    <property type="match status" value="1"/>
</dbReference>
<feature type="domain" description="N-acetyltransferase" evidence="1">
    <location>
        <begin position="3"/>
        <end position="145"/>
    </location>
</feature>
<dbReference type="PANTHER" id="PTHR43617">
    <property type="entry name" value="L-AMINO ACID N-ACETYLTRANSFERASE"/>
    <property type="match status" value="1"/>
</dbReference>
<organism evidence="2 4">
    <name type="scientific">Nitrosomonas ureae</name>
    <dbReference type="NCBI Taxonomy" id="44577"/>
    <lineage>
        <taxon>Bacteria</taxon>
        <taxon>Pseudomonadati</taxon>
        <taxon>Pseudomonadota</taxon>
        <taxon>Betaproteobacteria</taxon>
        <taxon>Nitrosomonadales</taxon>
        <taxon>Nitrosomonadaceae</taxon>
        <taxon>Nitrosomonas</taxon>
    </lineage>
</organism>
<sequence>MTVRIRYARDSDYQWLLELHHTVYRDLITQEFGYWDSDEELGLFKNAWESKQIEILLQNDKPVGMLIVVAHVDHFWLDEIQIDPRYQNQGIGTEVIGRLITRARAGYLPLRLRVLHANQSAYRLYQRLGFLRIGGVKHHHVMEIR</sequence>
<proteinExistence type="predicted"/>
<dbReference type="InterPro" id="IPR050276">
    <property type="entry name" value="MshD_Acetyltransferase"/>
</dbReference>
<reference evidence="4" key="1">
    <citation type="submission" date="2016-10" db="EMBL/GenBank/DDBJ databases">
        <authorList>
            <person name="Varghese N."/>
            <person name="Submissions S."/>
        </authorList>
    </citation>
    <scope>NUCLEOTIDE SEQUENCE [LARGE SCALE GENOMIC DNA]</scope>
    <source>
        <strain evidence="4">Nm10</strain>
    </source>
</reference>
<dbReference type="Proteomes" id="UP000219335">
    <property type="component" value="Unassembled WGS sequence"/>
</dbReference>
<reference evidence="3 5" key="3">
    <citation type="submission" date="2017-09" db="EMBL/GenBank/DDBJ databases">
        <authorList>
            <person name="Ehlers B."/>
            <person name="Leendertz F.H."/>
        </authorList>
    </citation>
    <scope>NUCLEOTIDE SEQUENCE [LARGE SCALE GENOMIC DNA]</scope>
    <source>
        <strain evidence="3 5">Nm42</strain>
    </source>
</reference>
<gene>
    <name evidence="2" type="ORF">SAMN05216406_10963</name>
    <name evidence="3" type="ORF">SAMN06297164_0888</name>
</gene>
<dbReference type="AlphaFoldDB" id="A0A0S3AG47"/>
<keyword evidence="4" id="KW-1185">Reference proteome</keyword>
<evidence type="ECO:0000313" key="2">
    <source>
        <dbReference type="EMBL" id="SDT90592.1"/>
    </source>
</evidence>
<accession>A0A0S3AG47</accession>
<evidence type="ECO:0000313" key="5">
    <source>
        <dbReference type="Proteomes" id="UP000219335"/>
    </source>
</evidence>
<dbReference type="InterPro" id="IPR016181">
    <property type="entry name" value="Acyl_CoA_acyltransferase"/>
</dbReference>
<protein>
    <submittedName>
        <fullName evidence="2">Ribosomal protein S18 acetylase RimI</fullName>
    </submittedName>
</protein>
<dbReference type="RefSeq" id="WP_062557814.1">
    <property type="nucleotide sequence ID" value="NZ_CP013341.1"/>
</dbReference>
<evidence type="ECO:0000259" key="1">
    <source>
        <dbReference type="PROSITE" id="PS51186"/>
    </source>
</evidence>
<evidence type="ECO:0000313" key="3">
    <source>
        <dbReference type="EMBL" id="SOD16933.1"/>
    </source>
</evidence>
<dbReference type="InterPro" id="IPR000182">
    <property type="entry name" value="GNAT_dom"/>
</dbReference>
<name>A0A0S3AG47_9PROT</name>
<dbReference type="EMBL" id="OCMU01000001">
    <property type="protein sequence ID" value="SOD16933.1"/>
    <property type="molecule type" value="Genomic_DNA"/>
</dbReference>
<dbReference type="GO" id="GO:0005840">
    <property type="term" value="C:ribosome"/>
    <property type="evidence" value="ECO:0007669"/>
    <property type="project" value="UniProtKB-KW"/>
</dbReference>
<dbReference type="Pfam" id="PF00583">
    <property type="entry name" value="Acetyltransf_1"/>
    <property type="match status" value="1"/>
</dbReference>